<dbReference type="EMBL" id="JACHMW010000001">
    <property type="protein sequence ID" value="MBB5848330.1"/>
    <property type="molecule type" value="Genomic_DNA"/>
</dbReference>
<feature type="transmembrane region" description="Helical" evidence="9">
    <location>
        <begin position="492"/>
        <end position="511"/>
    </location>
</feature>
<name>A0A7W9JI48_9MICC</name>
<accession>A0A7W9JI48</accession>
<dbReference type="InterPro" id="IPR049829">
    <property type="entry name" value="MptA/B-like"/>
</dbReference>
<keyword evidence="11" id="KW-1185">Reference proteome</keyword>
<proteinExistence type="inferred from homology"/>
<feature type="compositionally biased region" description="Low complexity" evidence="8">
    <location>
        <begin position="566"/>
        <end position="585"/>
    </location>
</feature>
<feature type="transmembrane region" description="Helical" evidence="9">
    <location>
        <begin position="462"/>
        <end position="480"/>
    </location>
</feature>
<keyword evidence="2" id="KW-0328">Glycosyltransferase</keyword>
<comment type="caution">
    <text evidence="10">The sequence shown here is derived from an EMBL/GenBank/DDBJ whole genome shotgun (WGS) entry which is preliminary data.</text>
</comment>
<feature type="transmembrane region" description="Helical" evidence="9">
    <location>
        <begin position="359"/>
        <end position="381"/>
    </location>
</feature>
<evidence type="ECO:0008006" key="12">
    <source>
        <dbReference type="Google" id="ProtNLM"/>
    </source>
</evidence>
<organism evidence="10 11">
    <name type="scientific">Micrococcus endophyticus</name>
    <dbReference type="NCBI Taxonomy" id="455343"/>
    <lineage>
        <taxon>Bacteria</taxon>
        <taxon>Bacillati</taxon>
        <taxon>Actinomycetota</taxon>
        <taxon>Actinomycetes</taxon>
        <taxon>Micrococcales</taxon>
        <taxon>Micrococcaceae</taxon>
        <taxon>Micrococcus</taxon>
    </lineage>
</organism>
<evidence type="ECO:0000256" key="1">
    <source>
        <dbReference type="ARBA" id="ARBA00004141"/>
    </source>
</evidence>
<evidence type="ECO:0000256" key="7">
    <source>
        <dbReference type="ARBA" id="ARBA00043987"/>
    </source>
</evidence>
<sequence length="585" mass="61906">MRRAGLAPTPAPPGRPERETAPPEPAVAVRQGTWAAVLIMVGSWGVGWLPMTPESVFSGSTLLNPLRVNLPGVLASTLLLASGSLLLVRAWLVLGRSLRGRWEGHGRLVSRAAWQWSAPLMLALPIFSRDVFSYLQQGRLLALGLDPYTQGVSALPGWFMQGADSIWAESPSPYGPLFLLCAEAIWRVTGGQIELSVTAFRLLALAGLALCLWAVPRLAEASGRCGAWAAWVCVANPLFLLYMIAGVHNDALMTGLMLAGIVLMVRVPRRRLHALWGIVLIALSVAIKPLTALVLPFVALLLPTGWDRFRRADPGLRRRDRLGPWITTAAIALAVLTILGAGSRLWFGWVPAMLTSGDAAFPYAPVGVLGLLLGAAADGLAGLPARAVAGGFYTLMTLAALGFGAWLALRRRAPEPVSAAAAVLFVAVVTAPIVQPWYLLWVLPLLACALRPLPWGADHPRWLGWVTALAVLLLTGVGVVDQISVAQWLPVAAVRALTAVVVLAGIAWIVVRDPATAPLFPGRRRPPREVVEPREAVGPREPGAPPGPPAAAPDAETPPDAPAPTPTDAAAQPPTAAAPLAQERP</sequence>
<feature type="region of interest" description="Disordered" evidence="8">
    <location>
        <begin position="1"/>
        <end position="25"/>
    </location>
</feature>
<keyword evidence="6 9" id="KW-0472">Membrane</keyword>
<dbReference type="RefSeq" id="WP_338104248.1">
    <property type="nucleotide sequence ID" value="NZ_BAABAG010000015.1"/>
</dbReference>
<feature type="region of interest" description="Disordered" evidence="8">
    <location>
        <begin position="521"/>
        <end position="585"/>
    </location>
</feature>
<evidence type="ECO:0000256" key="3">
    <source>
        <dbReference type="ARBA" id="ARBA00022679"/>
    </source>
</evidence>
<evidence type="ECO:0000313" key="11">
    <source>
        <dbReference type="Proteomes" id="UP000567246"/>
    </source>
</evidence>
<protein>
    <recommendedName>
        <fullName evidence="12">DUF2029 domain-containing protein</fullName>
    </recommendedName>
</protein>
<feature type="transmembrane region" description="Helical" evidence="9">
    <location>
        <begin position="421"/>
        <end position="442"/>
    </location>
</feature>
<evidence type="ECO:0000256" key="2">
    <source>
        <dbReference type="ARBA" id="ARBA00022676"/>
    </source>
</evidence>
<feature type="transmembrane region" description="Helical" evidence="9">
    <location>
        <begin position="387"/>
        <end position="409"/>
    </location>
</feature>
<feature type="transmembrane region" description="Helical" evidence="9">
    <location>
        <begin position="227"/>
        <end position="245"/>
    </location>
</feature>
<feature type="transmembrane region" description="Helical" evidence="9">
    <location>
        <begin position="251"/>
        <end position="267"/>
    </location>
</feature>
<evidence type="ECO:0000256" key="8">
    <source>
        <dbReference type="SAM" id="MobiDB-lite"/>
    </source>
</evidence>
<feature type="transmembrane region" description="Helical" evidence="9">
    <location>
        <begin position="70"/>
        <end position="92"/>
    </location>
</feature>
<feature type="compositionally biased region" description="Pro residues" evidence="8">
    <location>
        <begin position="542"/>
        <end position="551"/>
    </location>
</feature>
<keyword evidence="4 9" id="KW-0812">Transmembrane</keyword>
<dbReference type="NCBIfam" id="NF038066">
    <property type="entry name" value="MptB"/>
    <property type="match status" value="1"/>
</dbReference>
<keyword evidence="3" id="KW-0808">Transferase</keyword>
<evidence type="ECO:0000256" key="4">
    <source>
        <dbReference type="ARBA" id="ARBA00022692"/>
    </source>
</evidence>
<dbReference type="GO" id="GO:0016757">
    <property type="term" value="F:glycosyltransferase activity"/>
    <property type="evidence" value="ECO:0007669"/>
    <property type="project" value="UniProtKB-KW"/>
</dbReference>
<dbReference type="GO" id="GO:0016020">
    <property type="term" value="C:membrane"/>
    <property type="evidence" value="ECO:0007669"/>
    <property type="project" value="UniProtKB-SubCell"/>
</dbReference>
<keyword evidence="5 9" id="KW-1133">Transmembrane helix</keyword>
<feature type="transmembrane region" description="Helical" evidence="9">
    <location>
        <begin position="274"/>
        <end position="302"/>
    </location>
</feature>
<dbReference type="Pfam" id="PF26314">
    <property type="entry name" value="MptA_B_family"/>
    <property type="match status" value="1"/>
</dbReference>
<feature type="compositionally biased region" description="Basic and acidic residues" evidence="8">
    <location>
        <begin position="527"/>
        <end position="538"/>
    </location>
</feature>
<comment type="similarity">
    <text evidence="7">Belongs to the MptA/B family.</text>
</comment>
<dbReference type="Proteomes" id="UP000567246">
    <property type="component" value="Unassembled WGS sequence"/>
</dbReference>
<feature type="transmembrane region" description="Helical" evidence="9">
    <location>
        <begin position="322"/>
        <end position="347"/>
    </location>
</feature>
<evidence type="ECO:0000256" key="9">
    <source>
        <dbReference type="SAM" id="Phobius"/>
    </source>
</evidence>
<comment type="subcellular location">
    <subcellularLocation>
        <location evidence="1">Membrane</location>
        <topology evidence="1">Multi-pass membrane protein</topology>
    </subcellularLocation>
</comment>
<gene>
    <name evidence="10" type="ORF">HDA33_000894</name>
</gene>
<evidence type="ECO:0000256" key="6">
    <source>
        <dbReference type="ARBA" id="ARBA00023136"/>
    </source>
</evidence>
<dbReference type="AlphaFoldDB" id="A0A7W9JI48"/>
<evidence type="ECO:0000313" key="10">
    <source>
        <dbReference type="EMBL" id="MBB5848330.1"/>
    </source>
</evidence>
<evidence type="ECO:0000256" key="5">
    <source>
        <dbReference type="ARBA" id="ARBA00022989"/>
    </source>
</evidence>
<feature type="transmembrane region" description="Helical" evidence="9">
    <location>
        <begin position="32"/>
        <end position="50"/>
    </location>
</feature>
<reference evidence="10 11" key="1">
    <citation type="submission" date="2020-08" db="EMBL/GenBank/DDBJ databases">
        <title>Sequencing the genomes of 1000 actinobacteria strains.</title>
        <authorList>
            <person name="Klenk H.-P."/>
        </authorList>
    </citation>
    <scope>NUCLEOTIDE SEQUENCE [LARGE SCALE GENOMIC DNA]</scope>
    <source>
        <strain evidence="10 11">DSM 17945</strain>
    </source>
</reference>